<dbReference type="InterPro" id="IPR001584">
    <property type="entry name" value="Integrase_cat-core"/>
</dbReference>
<name>A0A3P2EFT2_KLEPN</name>
<sequence length="37" mass="4167">MLDKLVYEGEGHIDFSRPGTPRDNATVESFNGSLRQE</sequence>
<proteinExistence type="predicted"/>
<evidence type="ECO:0000256" key="1">
    <source>
        <dbReference type="SAM" id="MobiDB-lite"/>
    </source>
</evidence>
<protein>
    <recommendedName>
        <fullName evidence="2">Integrase catalytic domain-containing protein</fullName>
    </recommendedName>
</protein>
<evidence type="ECO:0000259" key="2">
    <source>
        <dbReference type="Pfam" id="PF13683"/>
    </source>
</evidence>
<gene>
    <name evidence="3" type="ORF">EAO28_05635</name>
</gene>
<feature type="region of interest" description="Disordered" evidence="1">
    <location>
        <begin position="13"/>
        <end position="37"/>
    </location>
</feature>
<organism evidence="3 4">
    <name type="scientific">Klebsiella pneumoniae</name>
    <dbReference type="NCBI Taxonomy" id="573"/>
    <lineage>
        <taxon>Bacteria</taxon>
        <taxon>Pseudomonadati</taxon>
        <taxon>Pseudomonadota</taxon>
        <taxon>Gammaproteobacteria</taxon>
        <taxon>Enterobacterales</taxon>
        <taxon>Enterobacteriaceae</taxon>
        <taxon>Klebsiella/Raoultella group</taxon>
        <taxon>Klebsiella</taxon>
        <taxon>Klebsiella pneumoniae complex</taxon>
    </lineage>
</organism>
<dbReference type="Pfam" id="PF13683">
    <property type="entry name" value="rve_3"/>
    <property type="match status" value="1"/>
</dbReference>
<evidence type="ECO:0000313" key="4">
    <source>
        <dbReference type="Proteomes" id="UP000272440"/>
    </source>
</evidence>
<comment type="caution">
    <text evidence="3">The sequence shown here is derived from an EMBL/GenBank/DDBJ whole genome shotgun (WGS) entry which is preliminary data.</text>
</comment>
<dbReference type="GO" id="GO:0015074">
    <property type="term" value="P:DNA integration"/>
    <property type="evidence" value="ECO:0007669"/>
    <property type="project" value="InterPro"/>
</dbReference>
<feature type="compositionally biased region" description="Polar residues" evidence="1">
    <location>
        <begin position="26"/>
        <end position="37"/>
    </location>
</feature>
<reference evidence="3 4" key="1">
    <citation type="journal article" date="2019" name="Antimicrob. Agents Chemother.">
        <title>Applying Rapid Whole Genome Sequencing to Predict Phenotypic Antimicrobial Susceptibility Testing Results Among Carbapenem-Resistant Klebsiella pneumoniae Clinical Isolates.</title>
        <authorList>
            <person name="Tamma P.D."/>
            <person name="Fan Y."/>
            <person name="Bergman Y."/>
            <person name="Pertea G."/>
            <person name="Kazmi A."/>
            <person name="Lewis S."/>
            <person name="Carroll K.C."/>
            <person name="Schatz M.C."/>
            <person name="Timp W."/>
            <person name="Simner P.J."/>
        </authorList>
    </citation>
    <scope>NUCLEOTIDE SEQUENCE [LARGE SCALE GENOMIC DNA]</scope>
    <source>
        <strain evidence="3 4">KLPN_33</strain>
    </source>
</reference>
<dbReference type="Proteomes" id="UP000272440">
    <property type="component" value="Unassembled WGS sequence"/>
</dbReference>
<feature type="domain" description="Integrase catalytic" evidence="2">
    <location>
        <begin position="13"/>
        <end position="37"/>
    </location>
</feature>
<dbReference type="EMBL" id="RCZY01000002">
    <property type="protein sequence ID" value="RRE43288.1"/>
    <property type="molecule type" value="Genomic_DNA"/>
</dbReference>
<accession>A0A3P2EFT2</accession>
<dbReference type="AlphaFoldDB" id="A0A3P2EFT2"/>
<dbReference type="SUPFAM" id="SSF53098">
    <property type="entry name" value="Ribonuclease H-like"/>
    <property type="match status" value="1"/>
</dbReference>
<dbReference type="InterPro" id="IPR012337">
    <property type="entry name" value="RNaseH-like_sf"/>
</dbReference>
<evidence type="ECO:0000313" key="3">
    <source>
        <dbReference type="EMBL" id="RRE43288.1"/>
    </source>
</evidence>